<dbReference type="AlphaFoldDB" id="A0A2S6IVY9"/>
<keyword evidence="3" id="KW-0560">Oxidoreductase</keyword>
<dbReference type="GO" id="GO:0008199">
    <property type="term" value="F:ferric iron binding"/>
    <property type="evidence" value="ECO:0007669"/>
    <property type="project" value="InterPro"/>
</dbReference>
<dbReference type="SUPFAM" id="SSF49482">
    <property type="entry name" value="Aromatic compound dioxygenase"/>
    <property type="match status" value="1"/>
</dbReference>
<feature type="region of interest" description="Disordered" evidence="1">
    <location>
        <begin position="213"/>
        <end position="288"/>
    </location>
</feature>
<feature type="compositionally biased region" description="Basic residues" evidence="1">
    <location>
        <begin position="272"/>
        <end position="281"/>
    </location>
</feature>
<feature type="domain" description="Intradiol ring-cleavage dioxygenases" evidence="2">
    <location>
        <begin position="46"/>
        <end position="121"/>
    </location>
</feature>
<feature type="region of interest" description="Disordered" evidence="1">
    <location>
        <begin position="1"/>
        <end position="25"/>
    </location>
</feature>
<dbReference type="InterPro" id="IPR000627">
    <property type="entry name" value="Intradiol_dOase_C"/>
</dbReference>
<keyword evidence="3" id="KW-0223">Dioxygenase</keyword>
<keyword evidence="4" id="KW-1185">Reference proteome</keyword>
<evidence type="ECO:0000313" key="3">
    <source>
        <dbReference type="EMBL" id="PPK98321.1"/>
    </source>
</evidence>
<dbReference type="Pfam" id="PF00775">
    <property type="entry name" value="Dioxygenase_C"/>
    <property type="match status" value="1"/>
</dbReference>
<feature type="compositionally biased region" description="Low complexity" evidence="1">
    <location>
        <begin position="213"/>
        <end position="225"/>
    </location>
</feature>
<sequence>MTETSRAAPQEELRPHPGGGFNGANILDRSGVVRSDIRPSLGTSTTTEGVPMTLTLHIVDMAGGDVPFEGAAVYVWHCDRDGNYSPYSEGGEDENHLRGVQVADAKGSDTFTSTFPACYSGRWSHIHFEVCPDVNSITDATSAIATSQVALPEDVCEAVYATSGYGLSVATLSEVTLSGDNVFGNDAGASQLGTVTGDVTSGYAVTLTVGVDTTTTPTAGSAPAGGPAGAGVPGGRPPSGAAPDGPPPTARPASAWVGRRLRRPRPVPGAAPRRRSGRRRGQPGLCCHRPPHLPLIQFRRHLGERSLVISLGGGHLLLPLRAPTLLAHEHDYVILEAERLTRVVTPYGGGDPHSASWGDAHLRLTWNPDRAMQDWGPRGPVEDPR</sequence>
<dbReference type="EMBL" id="PTJD01000001">
    <property type="protein sequence ID" value="PPK98321.1"/>
    <property type="molecule type" value="Genomic_DNA"/>
</dbReference>
<comment type="caution">
    <text evidence="3">The sequence shown here is derived from an EMBL/GenBank/DDBJ whole genome shotgun (WGS) entry which is preliminary data.</text>
</comment>
<dbReference type="Proteomes" id="UP000239485">
    <property type="component" value="Unassembled WGS sequence"/>
</dbReference>
<dbReference type="PANTHER" id="PTHR34315:SF1">
    <property type="entry name" value="INTRADIOL RING-CLEAVAGE DIOXYGENASES DOMAIN-CONTAINING PROTEIN-RELATED"/>
    <property type="match status" value="1"/>
</dbReference>
<reference evidence="3 4" key="1">
    <citation type="submission" date="2018-02" db="EMBL/GenBank/DDBJ databases">
        <title>Genomic Encyclopedia of Archaeal and Bacterial Type Strains, Phase II (KMG-II): from individual species to whole genera.</title>
        <authorList>
            <person name="Goeker M."/>
        </authorList>
    </citation>
    <scope>NUCLEOTIDE SEQUENCE [LARGE SCALE GENOMIC DNA]</scope>
    <source>
        <strain evidence="3 4">DSM 22857</strain>
    </source>
</reference>
<gene>
    <name evidence="3" type="ORF">CLV92_10112</name>
</gene>
<dbReference type="GO" id="GO:0016702">
    <property type="term" value="F:oxidoreductase activity, acting on single donors with incorporation of molecular oxygen, incorporation of two atoms of oxygen"/>
    <property type="evidence" value="ECO:0007669"/>
    <property type="project" value="InterPro"/>
</dbReference>
<proteinExistence type="predicted"/>
<dbReference type="PANTHER" id="PTHR34315">
    <property type="match status" value="1"/>
</dbReference>
<protein>
    <submittedName>
        <fullName evidence="3">Dioxygenase-like protein</fullName>
    </submittedName>
</protein>
<dbReference type="Gene3D" id="2.60.130.10">
    <property type="entry name" value="Aromatic compound dioxygenase"/>
    <property type="match status" value="1"/>
</dbReference>
<evidence type="ECO:0000313" key="4">
    <source>
        <dbReference type="Proteomes" id="UP000239485"/>
    </source>
</evidence>
<evidence type="ECO:0000259" key="2">
    <source>
        <dbReference type="Pfam" id="PF00775"/>
    </source>
</evidence>
<dbReference type="InterPro" id="IPR015889">
    <property type="entry name" value="Intradiol_dOase_core"/>
</dbReference>
<dbReference type="OrthoDB" id="9800887at2"/>
<accession>A0A2S6IVY9</accession>
<evidence type="ECO:0000256" key="1">
    <source>
        <dbReference type="SAM" id="MobiDB-lite"/>
    </source>
</evidence>
<dbReference type="RefSeq" id="WP_104430768.1">
    <property type="nucleotide sequence ID" value="NZ_PTJD01000001.1"/>
</dbReference>
<organism evidence="3 4">
    <name type="scientific">Kineococcus xinjiangensis</name>
    <dbReference type="NCBI Taxonomy" id="512762"/>
    <lineage>
        <taxon>Bacteria</taxon>
        <taxon>Bacillati</taxon>
        <taxon>Actinomycetota</taxon>
        <taxon>Actinomycetes</taxon>
        <taxon>Kineosporiales</taxon>
        <taxon>Kineosporiaceae</taxon>
        <taxon>Kineococcus</taxon>
    </lineage>
</organism>
<name>A0A2S6IVY9_9ACTN</name>